<accession>A0ABY0FLS4</accession>
<dbReference type="GO" id="GO:0004825">
    <property type="term" value="F:methionine-tRNA ligase activity"/>
    <property type="evidence" value="ECO:0007669"/>
    <property type="project" value="UniProtKB-EC"/>
</dbReference>
<organism evidence="11 12">
    <name type="scientific">Candidatus Nanosyncoccus nanoralicus</name>
    <dbReference type="NCBI Taxonomy" id="2171996"/>
    <lineage>
        <taxon>Bacteria</taxon>
        <taxon>Candidatus Saccharimonadota</taxon>
        <taxon>Candidatus Nanosyncoccalia</taxon>
        <taxon>Candidatus Nanosyncoccales</taxon>
        <taxon>Candidatus Nanosyncoccaceae</taxon>
        <taxon>Candidatus Nanosyncoccus</taxon>
    </lineage>
</organism>
<dbReference type="EMBL" id="PRLL01000018">
    <property type="protein sequence ID" value="RYC73313.1"/>
    <property type="molecule type" value="Genomic_DNA"/>
</dbReference>
<dbReference type="PRINTS" id="PR01041">
    <property type="entry name" value="TRNASYNTHMET"/>
</dbReference>
<gene>
    <name evidence="11" type="primary">metG</name>
    <name evidence="11" type="ORF">G3KMM_00460</name>
</gene>
<evidence type="ECO:0000256" key="6">
    <source>
        <dbReference type="ARBA" id="ARBA00022917"/>
    </source>
</evidence>
<feature type="domain" description="Methionyl/Leucyl tRNA synthetase" evidence="10">
    <location>
        <begin position="5"/>
        <end position="148"/>
    </location>
</feature>
<dbReference type="InterPro" id="IPR033911">
    <property type="entry name" value="MetRS_core"/>
</dbReference>
<evidence type="ECO:0000256" key="9">
    <source>
        <dbReference type="RuleBase" id="RU363039"/>
    </source>
</evidence>
<evidence type="ECO:0000256" key="8">
    <source>
        <dbReference type="ARBA" id="ARBA00030904"/>
    </source>
</evidence>
<dbReference type="PROSITE" id="PS00178">
    <property type="entry name" value="AA_TRNA_LIGASE_I"/>
    <property type="match status" value="1"/>
</dbReference>
<dbReference type="Proteomes" id="UP001191004">
    <property type="component" value="Unassembled WGS sequence"/>
</dbReference>
<evidence type="ECO:0000256" key="1">
    <source>
        <dbReference type="ARBA" id="ARBA00012838"/>
    </source>
</evidence>
<dbReference type="RefSeq" id="WP_129605060.1">
    <property type="nucleotide sequence ID" value="NZ_PRLL01000018.1"/>
</dbReference>
<dbReference type="Gene3D" id="3.40.50.620">
    <property type="entry name" value="HUPs"/>
    <property type="match status" value="1"/>
</dbReference>
<dbReference type="Gene3D" id="2.170.220.10">
    <property type="match status" value="1"/>
</dbReference>
<dbReference type="InterPro" id="IPR001412">
    <property type="entry name" value="aa-tRNA-synth_I_CS"/>
</dbReference>
<dbReference type="InterPro" id="IPR023457">
    <property type="entry name" value="Met-tRNA_synth_2"/>
</dbReference>
<comment type="caution">
    <text evidence="11">The sequence shown here is derived from an EMBL/GenBank/DDBJ whole genome shotgun (WGS) entry which is preliminary data.</text>
</comment>
<keyword evidence="12" id="KW-1185">Reference proteome</keyword>
<evidence type="ECO:0000256" key="2">
    <source>
        <dbReference type="ARBA" id="ARBA00022490"/>
    </source>
</evidence>
<keyword evidence="4 9" id="KW-0547">Nucleotide-binding</keyword>
<keyword evidence="2" id="KW-0963">Cytoplasm</keyword>
<dbReference type="CDD" id="cd00814">
    <property type="entry name" value="MetRS_core"/>
    <property type="match status" value="1"/>
</dbReference>
<evidence type="ECO:0000313" key="12">
    <source>
        <dbReference type="Proteomes" id="UP001191004"/>
    </source>
</evidence>
<keyword evidence="7 9" id="KW-0030">Aminoacyl-tRNA synthetase</keyword>
<evidence type="ECO:0000256" key="4">
    <source>
        <dbReference type="ARBA" id="ARBA00022741"/>
    </source>
</evidence>
<keyword evidence="6 9" id="KW-0648">Protein biosynthesis</keyword>
<dbReference type="InterPro" id="IPR015413">
    <property type="entry name" value="Methionyl/Leucyl_tRNA_Synth"/>
</dbReference>
<dbReference type="EC" id="6.1.1.10" evidence="1"/>
<keyword evidence="3 9" id="KW-0436">Ligase</keyword>
<comment type="similarity">
    <text evidence="9">Belongs to the class-I aminoacyl-tRNA synthetase family.</text>
</comment>
<evidence type="ECO:0000313" key="11">
    <source>
        <dbReference type="EMBL" id="RYC73313.1"/>
    </source>
</evidence>
<keyword evidence="5 9" id="KW-0067">ATP-binding</keyword>
<reference evidence="11 12" key="2">
    <citation type="journal article" date="2020" name="Cell Rep.">
        <title>Acquisition and Adaptation of Ultra-small Parasitic Reduced Genome Bacteria to Mammalian Hosts.</title>
        <authorList>
            <person name="McLean J.S."/>
            <person name="Bor B."/>
            <person name="Kerns K.A."/>
            <person name="Liu Q."/>
            <person name="To T.T."/>
            <person name="Solden L."/>
            <person name="Hendrickson E.L."/>
            <person name="Wrighton K."/>
            <person name="Shi W."/>
            <person name="He X."/>
        </authorList>
    </citation>
    <scope>NUCLEOTIDE SEQUENCE [LARGE SCALE GENOMIC DNA]</scope>
    <source>
        <strain evidence="11 12">TM7_KMM_G3_1_HOT_351</strain>
    </source>
</reference>
<evidence type="ECO:0000256" key="5">
    <source>
        <dbReference type="ARBA" id="ARBA00022840"/>
    </source>
</evidence>
<protein>
    <recommendedName>
        <fullName evidence="1">methionine--tRNA ligase</fullName>
        <ecNumber evidence="1">6.1.1.10</ecNumber>
    </recommendedName>
    <alternativeName>
        <fullName evidence="8">Methionyl-tRNA synthetase</fullName>
    </alternativeName>
</protein>
<feature type="domain" description="Methionyl/Leucyl tRNA synthetase" evidence="10">
    <location>
        <begin position="156"/>
        <end position="357"/>
    </location>
</feature>
<evidence type="ECO:0000256" key="7">
    <source>
        <dbReference type="ARBA" id="ARBA00023146"/>
    </source>
</evidence>
<dbReference type="InterPro" id="IPR009080">
    <property type="entry name" value="tRNAsynth_Ia_anticodon-bd"/>
</dbReference>
<dbReference type="InterPro" id="IPR014729">
    <property type="entry name" value="Rossmann-like_a/b/a_fold"/>
</dbReference>
<proteinExistence type="inferred from homology"/>
<reference evidence="11 12" key="1">
    <citation type="journal article" date="2018" name="bioRxiv">
        <title>Evidence of independent acquisition and adaption of ultra-small bacteria to human hosts across the highly diverse yet reduced genomes of the phylum Saccharibacteria.</title>
        <authorList>
            <person name="McLean J.S."/>
            <person name="Bor B."/>
            <person name="To T.T."/>
            <person name="Liu Q."/>
            <person name="Kearns K.A."/>
            <person name="Solden L.M."/>
            <person name="Wrighton K.C."/>
            <person name="He X."/>
            <person name="Shi W."/>
        </authorList>
    </citation>
    <scope>NUCLEOTIDE SEQUENCE [LARGE SCALE GENOMIC DNA]</scope>
    <source>
        <strain evidence="11 12">TM7_KMM_G3_1_HOT_351</strain>
    </source>
</reference>
<evidence type="ECO:0000259" key="10">
    <source>
        <dbReference type="Pfam" id="PF09334"/>
    </source>
</evidence>
<dbReference type="Pfam" id="PF09334">
    <property type="entry name" value="tRNA-synt_1g"/>
    <property type="match status" value="2"/>
</dbReference>
<dbReference type="PANTHER" id="PTHR43326">
    <property type="entry name" value="METHIONYL-TRNA SYNTHETASE"/>
    <property type="match status" value="1"/>
</dbReference>
<dbReference type="SUPFAM" id="SSF47323">
    <property type="entry name" value="Anticodon-binding domain of a subclass of class I aminoacyl-tRNA synthetases"/>
    <property type="match status" value="1"/>
</dbReference>
<dbReference type="Gene3D" id="1.10.730.10">
    <property type="entry name" value="Isoleucyl-tRNA Synthetase, Domain 1"/>
    <property type="match status" value="1"/>
</dbReference>
<dbReference type="PANTHER" id="PTHR43326:SF1">
    <property type="entry name" value="METHIONINE--TRNA LIGASE, MITOCHONDRIAL"/>
    <property type="match status" value="1"/>
</dbReference>
<evidence type="ECO:0000256" key="3">
    <source>
        <dbReference type="ARBA" id="ARBA00022598"/>
    </source>
</evidence>
<dbReference type="SUPFAM" id="SSF52374">
    <property type="entry name" value="Nucleotidylyl transferase"/>
    <property type="match status" value="1"/>
</dbReference>
<name>A0ABY0FLS4_9BACT</name>
<sequence length="471" mass="54340">MSQEIYITTAIPYVNGAPHVGHAEDYLLADIYARYQTMQGKDVRFQAGTDEHGNKIEKKAGEQQIDIKEYVDQNSAKFQNFLQKFDIKYTDFIRTTDPSHIERVQKIWQRLEKHIYSSSYDGWYCEGCERFVTQKEYEENQGTCPDHQAPYQHLTESNYYFRVSDFKDEIKAAIENGKMQILPEFRKNEILRLLEDAPDVSISRPVAHLKWGIPVPGDESQVMYVWMDALTNYITVLGYPDQDISNYWPATVQVVGKDILRFHAILWPAILLGLGLPLPRTILSHGFIQVDGQKISKSLGNGIDPVEVLEKHGINAFRYFFSKHIDTFLDADFTWEKFENAYRNELANDYGNLVQRLSVLCQKNSVEKLDFSSAFVPEYTELMERFEFTNAINKAWGMIQDVNRHIEEQKPWQLAKTAPEQARVSLSELVKELLVANHHLKPFLPVAETVESIFTGSGQILPPETPLFPKD</sequence>